<gene>
    <name evidence="2" type="ORF">GCM10011335_10020</name>
</gene>
<sequence>MTVHLDTLAIAGKLKAAGFSEAQAKALSSILLNARELSPWATKNDFDISGNDLEAFRRDIVDRLTLCELRLVARIAAGKVDMLKWILLVAIGFQTLVTIAALTAFARSFQP</sequence>
<evidence type="ECO:0008006" key="4">
    <source>
        <dbReference type="Google" id="ProtNLM"/>
    </source>
</evidence>
<dbReference type="AlphaFoldDB" id="A0A916XTH4"/>
<name>A0A916XTH4_9HYPH</name>
<feature type="transmembrane region" description="Helical" evidence="1">
    <location>
        <begin position="85"/>
        <end position="106"/>
    </location>
</feature>
<protein>
    <recommendedName>
        <fullName evidence="4">DUF1640 domain-containing protein</fullName>
    </recommendedName>
</protein>
<proteinExistence type="predicted"/>
<dbReference type="EMBL" id="BMJJ01000002">
    <property type="protein sequence ID" value="GGD09153.1"/>
    <property type="molecule type" value="Genomic_DNA"/>
</dbReference>
<reference evidence="2" key="1">
    <citation type="journal article" date="2014" name="Int. J. Syst. Evol. Microbiol.">
        <title>Complete genome sequence of Corynebacterium casei LMG S-19264T (=DSM 44701T), isolated from a smear-ripened cheese.</title>
        <authorList>
            <consortium name="US DOE Joint Genome Institute (JGI-PGF)"/>
            <person name="Walter F."/>
            <person name="Albersmeier A."/>
            <person name="Kalinowski J."/>
            <person name="Ruckert C."/>
        </authorList>
    </citation>
    <scope>NUCLEOTIDE SEQUENCE</scope>
    <source>
        <strain evidence="2">CGMCC 1.15493</strain>
    </source>
</reference>
<keyword evidence="3" id="KW-1185">Reference proteome</keyword>
<accession>A0A916XTH4</accession>
<dbReference type="RefSeq" id="WP_188849479.1">
    <property type="nucleotide sequence ID" value="NZ_BMJJ01000002.1"/>
</dbReference>
<organism evidence="2 3">
    <name type="scientific">Aureimonas glaciei</name>
    <dbReference type="NCBI Taxonomy" id="1776957"/>
    <lineage>
        <taxon>Bacteria</taxon>
        <taxon>Pseudomonadati</taxon>
        <taxon>Pseudomonadota</taxon>
        <taxon>Alphaproteobacteria</taxon>
        <taxon>Hyphomicrobiales</taxon>
        <taxon>Aurantimonadaceae</taxon>
        <taxon>Aureimonas</taxon>
    </lineage>
</organism>
<dbReference type="Proteomes" id="UP000613160">
    <property type="component" value="Unassembled WGS sequence"/>
</dbReference>
<evidence type="ECO:0000313" key="2">
    <source>
        <dbReference type="EMBL" id="GGD09153.1"/>
    </source>
</evidence>
<comment type="caution">
    <text evidence="2">The sequence shown here is derived from an EMBL/GenBank/DDBJ whole genome shotgun (WGS) entry which is preliminary data.</text>
</comment>
<keyword evidence="1" id="KW-0472">Membrane</keyword>
<keyword evidence="1" id="KW-1133">Transmembrane helix</keyword>
<keyword evidence="1" id="KW-0812">Transmembrane</keyword>
<reference evidence="2" key="2">
    <citation type="submission" date="2020-09" db="EMBL/GenBank/DDBJ databases">
        <authorList>
            <person name="Sun Q."/>
            <person name="Zhou Y."/>
        </authorList>
    </citation>
    <scope>NUCLEOTIDE SEQUENCE</scope>
    <source>
        <strain evidence="2">CGMCC 1.15493</strain>
    </source>
</reference>
<evidence type="ECO:0000256" key="1">
    <source>
        <dbReference type="SAM" id="Phobius"/>
    </source>
</evidence>
<evidence type="ECO:0000313" key="3">
    <source>
        <dbReference type="Proteomes" id="UP000613160"/>
    </source>
</evidence>